<dbReference type="Pfam" id="PF01435">
    <property type="entry name" value="Peptidase_M48"/>
    <property type="match status" value="1"/>
</dbReference>
<comment type="cofactor">
    <cofactor evidence="1">
        <name>Zn(2+)</name>
        <dbReference type="ChEBI" id="CHEBI:29105"/>
    </cofactor>
</comment>
<feature type="transmembrane region" description="Helical" evidence="7">
    <location>
        <begin position="6"/>
        <end position="24"/>
    </location>
</feature>
<dbReference type="EMBL" id="MK500345">
    <property type="protein sequence ID" value="QBK87179.1"/>
    <property type="molecule type" value="Genomic_DNA"/>
</dbReference>
<evidence type="ECO:0000256" key="2">
    <source>
        <dbReference type="ARBA" id="ARBA00022670"/>
    </source>
</evidence>
<accession>A0A481YVQ1</accession>
<evidence type="ECO:0000256" key="6">
    <source>
        <dbReference type="ARBA" id="ARBA00023049"/>
    </source>
</evidence>
<protein>
    <submittedName>
        <fullName evidence="9">Peptidase family M48</fullName>
    </submittedName>
</protein>
<evidence type="ECO:0000256" key="1">
    <source>
        <dbReference type="ARBA" id="ARBA00001947"/>
    </source>
</evidence>
<dbReference type="InterPro" id="IPR001915">
    <property type="entry name" value="Peptidase_M48"/>
</dbReference>
<keyword evidence="5" id="KW-0862">Zinc</keyword>
<proteinExistence type="predicted"/>
<evidence type="ECO:0000259" key="8">
    <source>
        <dbReference type="Pfam" id="PF01435"/>
    </source>
</evidence>
<feature type="domain" description="Peptidase M48" evidence="8">
    <location>
        <begin position="91"/>
        <end position="212"/>
    </location>
</feature>
<reference evidence="9" key="1">
    <citation type="journal article" date="2019" name="MBio">
        <title>Virus Genomes from Deep Sea Sediments Expand the Ocean Megavirome and Support Independent Origins of Viral Gigantism.</title>
        <authorList>
            <person name="Backstrom D."/>
            <person name="Yutin N."/>
            <person name="Jorgensen S.L."/>
            <person name="Dharamshi J."/>
            <person name="Homa F."/>
            <person name="Zaremba-Niedwiedzka K."/>
            <person name="Spang A."/>
            <person name="Wolf Y.I."/>
            <person name="Koonin E.V."/>
            <person name="Ettema T.J."/>
        </authorList>
    </citation>
    <scope>NUCLEOTIDE SEQUENCE</scope>
</reference>
<dbReference type="GO" id="GO:0006508">
    <property type="term" value="P:proteolysis"/>
    <property type="evidence" value="ECO:0007669"/>
    <property type="project" value="UniProtKB-KW"/>
</dbReference>
<evidence type="ECO:0000256" key="5">
    <source>
        <dbReference type="ARBA" id="ARBA00022833"/>
    </source>
</evidence>
<sequence length="356" mass="41280">MNCLARIGAIGICGCVSVCSYYILRGIPIIEPLKIADEETQNKMNKLVKKMGIRPVRLYYADYVGMAFGCNMSWSKPSIVMKKYDSFIALHELAHIKFNHYLKSFSYLLGLAGSILLLPHKIFVSIVGVIVYFYQIKNHERDADIDAIKYADSTDIGNFITILVSDLDMQLWVRNSEQNFVTTMYNKIKYDSLGNHRFDTHPSHTERIKYLKAGLYEKSMIPLEFYIQRKDGTMEKIDVNSDLNRTIRNKIRYSKKETTLINITKIILKPHLDKYQIEVYSGADLTTYYDFKDSMDILKIIDSILEQQMVYCYIQGVYLDIDIMEIAKEIIKTSPSWIYDGTVVLDNNIVLIFKLY</sequence>
<keyword evidence="6" id="KW-0482">Metalloprotease</keyword>
<dbReference type="GO" id="GO:0004222">
    <property type="term" value="F:metalloendopeptidase activity"/>
    <property type="evidence" value="ECO:0007669"/>
    <property type="project" value="InterPro"/>
</dbReference>
<evidence type="ECO:0000256" key="7">
    <source>
        <dbReference type="SAM" id="Phobius"/>
    </source>
</evidence>
<keyword evidence="7" id="KW-1133">Transmembrane helix</keyword>
<keyword evidence="4" id="KW-0378">Hydrolase</keyword>
<evidence type="ECO:0000313" key="9">
    <source>
        <dbReference type="EMBL" id="QBK87179.1"/>
    </source>
</evidence>
<keyword evidence="3" id="KW-0479">Metal-binding</keyword>
<gene>
    <name evidence="9" type="ORF">LCMAC201_00810</name>
</gene>
<name>A0A481YVQ1_9VIRU</name>
<dbReference type="GO" id="GO:0046872">
    <property type="term" value="F:metal ion binding"/>
    <property type="evidence" value="ECO:0007669"/>
    <property type="project" value="UniProtKB-KW"/>
</dbReference>
<feature type="transmembrane region" description="Helical" evidence="7">
    <location>
        <begin position="107"/>
        <end position="134"/>
    </location>
</feature>
<keyword evidence="7" id="KW-0812">Transmembrane</keyword>
<evidence type="ECO:0000256" key="3">
    <source>
        <dbReference type="ARBA" id="ARBA00022723"/>
    </source>
</evidence>
<keyword evidence="7" id="KW-0472">Membrane</keyword>
<keyword evidence="2" id="KW-0645">Protease</keyword>
<organism evidence="9">
    <name type="scientific">Marseillevirus LCMAC201</name>
    <dbReference type="NCBI Taxonomy" id="2506605"/>
    <lineage>
        <taxon>Viruses</taxon>
        <taxon>Varidnaviria</taxon>
        <taxon>Bamfordvirae</taxon>
        <taxon>Nucleocytoviricota</taxon>
        <taxon>Megaviricetes</taxon>
        <taxon>Pimascovirales</taxon>
        <taxon>Pimascovirales incertae sedis</taxon>
        <taxon>Marseilleviridae</taxon>
    </lineage>
</organism>
<evidence type="ECO:0000256" key="4">
    <source>
        <dbReference type="ARBA" id="ARBA00022801"/>
    </source>
</evidence>